<keyword evidence="2" id="KW-1185">Reference proteome</keyword>
<dbReference type="EMBL" id="KF692088">
    <property type="protein sequence ID" value="AHB31658.1"/>
    <property type="molecule type" value="Genomic_DNA"/>
</dbReference>
<dbReference type="Proteomes" id="UP000018644">
    <property type="component" value="Segment"/>
</dbReference>
<evidence type="ECO:0000313" key="2">
    <source>
        <dbReference type="Proteomes" id="UP000018644"/>
    </source>
</evidence>
<dbReference type="RefSeq" id="YP_008857918.1">
    <property type="nucleotide sequence ID" value="NC_022972.2"/>
</dbReference>
<protein>
    <submittedName>
        <fullName evidence="1">Uncharacterized protein</fullName>
    </submittedName>
</protein>
<sequence length="60" mass="6978">MPALSENLPVSCWGQAPRREVRQVTAFLCRMGWHRYPRFVNAYTQAPAPIRCERCGKAWN</sequence>
<accession>V5R918</accession>
<gene>
    <name evidence="1" type="ORF">ArV2_gp47</name>
</gene>
<organism evidence="1 2">
    <name type="scientific">Arthrobacter phage vB_ArS-ArV2</name>
    <dbReference type="NCBI Taxonomy" id="1414742"/>
    <lineage>
        <taxon>Viruses</taxon>
        <taxon>Duplodnaviria</taxon>
        <taxon>Heunggongvirae</taxon>
        <taxon>Uroviricota</taxon>
        <taxon>Caudoviricetes</taxon>
        <taxon>Arvduovirus</taxon>
        <taxon>Arvduovirus ArV2</taxon>
    </lineage>
</organism>
<reference evidence="1 2" key="1">
    <citation type="journal article" date="2014" name="PLoS ONE">
        <title>Isolation and Characterization of vB_ArS-ArV2 - First Arthrobacter sp. Infecting Bacteriophage with Completely Sequenced Genome.</title>
        <authorList>
            <person name="Simoliunas E."/>
            <person name="Kaliniene L."/>
            <person name="Stasilo M."/>
            <person name="Truncaite L."/>
            <person name="Zajanckauskaite A."/>
            <person name="Staniulis J."/>
            <person name="Nainys J."/>
            <person name="Kaupinis A."/>
            <person name="Valius M."/>
            <person name="Meskys R."/>
        </authorList>
    </citation>
    <scope>NUCLEOTIDE SEQUENCE [LARGE SCALE GENOMIC DNA]</scope>
</reference>
<evidence type="ECO:0000313" key="1">
    <source>
        <dbReference type="EMBL" id="AHB31658.1"/>
    </source>
</evidence>
<proteinExistence type="predicted"/>
<dbReference type="GeneID" id="17776909"/>
<name>V5R918_9CAUD</name>
<dbReference type="KEGG" id="vg:17776909"/>